<gene>
    <name evidence="1" type="ORF">MTR65_02910</name>
</gene>
<sequence>MALAPDSTGYRQPRAAWRVVLDGRDLTQRFAPLLVSLRLSERSGEEADELEIVLDDSAQNVALPPEGAVLHVALGWERGTDVPLGLVSKGSFTVDEVSWSGPPDQVAIRARSANLAGSYRRRENRVWQDTTLGAIVLDIASAQGLTPRCHTALQETVIAAAEQAGKSPMQFLRDLGRRYDATASVKGGALIFTPRGARTTATGAAIPAQSIARSQCVNASWRRAARSGAQDGAEAQWHDGNAATRKTVTVGGENRKRLKRVYASEADARAAAEAEAARLGRAIATLDLDLAFGDPRLAPGMRITATGFKTGVDGSGWLIATADHAMDDRGLSTRLTLES</sequence>
<dbReference type="Pfam" id="PF05954">
    <property type="entry name" value="Phage_GPD"/>
    <property type="match status" value="1"/>
</dbReference>
<evidence type="ECO:0000313" key="1">
    <source>
        <dbReference type="EMBL" id="MCJ1959631.1"/>
    </source>
</evidence>
<keyword evidence="2" id="KW-1185">Reference proteome</keyword>
<name>A0ABT0A8W0_9SPHN</name>
<reference evidence="1" key="1">
    <citation type="submission" date="2022-03" db="EMBL/GenBank/DDBJ databases">
        <title>Identification of a novel bacterium isolated from mangrove sediments.</title>
        <authorList>
            <person name="Pan X."/>
        </authorList>
    </citation>
    <scope>NUCLEOTIDE SEQUENCE</scope>
    <source>
        <strain evidence="1">B2637</strain>
    </source>
</reference>
<accession>A0ABT0A8W0</accession>
<dbReference type="RefSeq" id="WP_243796869.1">
    <property type="nucleotide sequence ID" value="NZ_JALHAT010000003.1"/>
</dbReference>
<evidence type="ECO:0000313" key="2">
    <source>
        <dbReference type="Proteomes" id="UP001162802"/>
    </source>
</evidence>
<dbReference type="EMBL" id="JALHAT010000003">
    <property type="protein sequence ID" value="MCJ1959631.1"/>
    <property type="molecule type" value="Genomic_DNA"/>
</dbReference>
<dbReference type="Proteomes" id="UP001162802">
    <property type="component" value="Unassembled WGS sequence"/>
</dbReference>
<proteinExistence type="predicted"/>
<organism evidence="1 2">
    <name type="scientific">Novosphingobium mangrovi</name>
    <name type="common">ex Hu et al. 2023</name>
    <dbReference type="NCBI Taxonomy" id="2930094"/>
    <lineage>
        <taxon>Bacteria</taxon>
        <taxon>Pseudomonadati</taxon>
        <taxon>Pseudomonadota</taxon>
        <taxon>Alphaproteobacteria</taxon>
        <taxon>Sphingomonadales</taxon>
        <taxon>Sphingomonadaceae</taxon>
        <taxon>Novosphingobium</taxon>
    </lineage>
</organism>
<protein>
    <submittedName>
        <fullName evidence="1">Phage late control D family protein</fullName>
    </submittedName>
</protein>
<dbReference type="SUPFAM" id="SSF69279">
    <property type="entry name" value="Phage tail proteins"/>
    <property type="match status" value="1"/>
</dbReference>
<comment type="caution">
    <text evidence="1">The sequence shown here is derived from an EMBL/GenBank/DDBJ whole genome shotgun (WGS) entry which is preliminary data.</text>
</comment>